<evidence type="ECO:0000256" key="5">
    <source>
        <dbReference type="ARBA" id="ARBA00023136"/>
    </source>
</evidence>
<evidence type="ECO:0000256" key="4">
    <source>
        <dbReference type="ARBA" id="ARBA00022989"/>
    </source>
</evidence>
<dbReference type="InterPro" id="IPR045584">
    <property type="entry name" value="Pilin-like"/>
</dbReference>
<keyword evidence="8" id="KW-1185">Reference proteome</keyword>
<evidence type="ECO:0000256" key="2">
    <source>
        <dbReference type="ARBA" id="ARBA00022481"/>
    </source>
</evidence>
<dbReference type="InterPro" id="IPR012902">
    <property type="entry name" value="N_methyl_site"/>
</dbReference>
<protein>
    <submittedName>
        <fullName evidence="7">Prepilin-type N-terminal cleavage/methylation domain-containing protein</fullName>
    </submittedName>
</protein>
<dbReference type="GO" id="GO:0016020">
    <property type="term" value="C:membrane"/>
    <property type="evidence" value="ECO:0007669"/>
    <property type="project" value="UniProtKB-SubCell"/>
</dbReference>
<comment type="caution">
    <text evidence="7">The sequence shown here is derived from an EMBL/GenBank/DDBJ whole genome shotgun (WGS) entry which is preliminary data.</text>
</comment>
<keyword evidence="5 6" id="KW-0472">Membrane</keyword>
<name>A0A7X3MM63_9FIRM</name>
<dbReference type="NCBIfam" id="TIGR02532">
    <property type="entry name" value="IV_pilin_GFxxxE"/>
    <property type="match status" value="1"/>
</dbReference>
<feature type="transmembrane region" description="Helical" evidence="6">
    <location>
        <begin position="12"/>
        <end position="35"/>
    </location>
</feature>
<dbReference type="SUPFAM" id="SSF54523">
    <property type="entry name" value="Pili subunits"/>
    <property type="match status" value="1"/>
</dbReference>
<evidence type="ECO:0000256" key="6">
    <source>
        <dbReference type="SAM" id="Phobius"/>
    </source>
</evidence>
<dbReference type="Gene3D" id="3.30.700.10">
    <property type="entry name" value="Glycoprotein, Type 4 Pilin"/>
    <property type="match status" value="1"/>
</dbReference>
<dbReference type="PROSITE" id="PS00409">
    <property type="entry name" value="PROKAR_NTER_METHYL"/>
    <property type="match status" value="1"/>
</dbReference>
<reference evidence="7 8" key="1">
    <citation type="submission" date="2019-12" db="EMBL/GenBank/DDBJ databases">
        <title>Sporaefaciens musculi gen. nov., sp. nov., a novel bacterium isolated from the caecum of an obese mouse.</title>
        <authorList>
            <person name="Rasmussen T.S."/>
            <person name="Streidl T."/>
            <person name="Hitch T.C.A."/>
            <person name="Wortmann E."/>
            <person name="Deptula P."/>
            <person name="Hansen M."/>
            <person name="Nielsen D.S."/>
            <person name="Clavel T."/>
            <person name="Vogensen F.K."/>
        </authorList>
    </citation>
    <scope>NUCLEOTIDE SEQUENCE [LARGE SCALE GENOMIC DNA]</scope>
    <source>
        <strain evidence="7 8">WCA-9-b2</strain>
    </source>
</reference>
<organism evidence="7 8">
    <name type="scientific">Sporofaciens musculi</name>
    <dbReference type="NCBI Taxonomy" id="2681861"/>
    <lineage>
        <taxon>Bacteria</taxon>
        <taxon>Bacillati</taxon>
        <taxon>Bacillota</taxon>
        <taxon>Clostridia</taxon>
        <taxon>Lachnospirales</taxon>
        <taxon>Lachnospiraceae</taxon>
        <taxon>Sporofaciens</taxon>
    </lineage>
</organism>
<comment type="subcellular location">
    <subcellularLocation>
        <location evidence="1">Membrane</location>
        <topology evidence="1">Single-pass membrane protein</topology>
    </subcellularLocation>
</comment>
<keyword evidence="4 6" id="KW-1133">Transmembrane helix</keyword>
<keyword evidence="3 6" id="KW-0812">Transmembrane</keyword>
<gene>
    <name evidence="7" type="ORF">GN277_26855</name>
</gene>
<evidence type="ECO:0000256" key="1">
    <source>
        <dbReference type="ARBA" id="ARBA00004167"/>
    </source>
</evidence>
<dbReference type="PANTHER" id="PTHR30093:SF44">
    <property type="entry name" value="TYPE II SECRETION SYSTEM CORE PROTEIN G"/>
    <property type="match status" value="1"/>
</dbReference>
<keyword evidence="2" id="KW-0488">Methylation</keyword>
<dbReference type="PANTHER" id="PTHR30093">
    <property type="entry name" value="GENERAL SECRETION PATHWAY PROTEIN G"/>
    <property type="match status" value="1"/>
</dbReference>
<evidence type="ECO:0000256" key="3">
    <source>
        <dbReference type="ARBA" id="ARBA00022692"/>
    </source>
</evidence>
<evidence type="ECO:0000313" key="8">
    <source>
        <dbReference type="Proteomes" id="UP000460412"/>
    </source>
</evidence>
<sequence>MRSLKKNRKKGFTLVELIVVLVILAILAALLIPALTGYIDKARKKQVTAETRSCVMAAQTLGDEKYGTDAHTKADLEAAVTADSVIKLAEVPGNVAGISFDDEGHLTALTYTNGLTCKYTWTESDKGKYTDPEKAQP</sequence>
<dbReference type="Proteomes" id="UP000460412">
    <property type="component" value="Unassembled WGS sequence"/>
</dbReference>
<accession>A0A7X3MM63</accession>
<proteinExistence type="predicted"/>
<dbReference type="AlphaFoldDB" id="A0A7X3MM63"/>
<dbReference type="EMBL" id="WUQX01000001">
    <property type="protein sequence ID" value="MXP78830.1"/>
    <property type="molecule type" value="Genomic_DNA"/>
</dbReference>
<dbReference type="Pfam" id="PF07963">
    <property type="entry name" value="N_methyl"/>
    <property type="match status" value="1"/>
</dbReference>
<evidence type="ECO:0000313" key="7">
    <source>
        <dbReference type="EMBL" id="MXP78830.1"/>
    </source>
</evidence>